<dbReference type="InterPro" id="IPR050954">
    <property type="entry name" value="ET_IronSulfur_Cluster-Binding"/>
</dbReference>
<dbReference type="InterPro" id="IPR017896">
    <property type="entry name" value="4Fe4S_Fe-S-bd"/>
</dbReference>
<sequence>MVTKRVDHKWGMVVDLDRCTGCQACVVACQSENNIPINVKSFYQQRRAYQWIRIERYWEGEFPNVKAKFIPILCQHCENAPCEPVCPVFATYHNDQGANVQIYNRCIGTRYCSVNCPYTVRMFNFWEPNWPDSLRNQLNPDVTVRTRGIMEKCSFCVQRLRRGEVNVERRGLEPLTGERIPVADRKLNHRQMKEGNYLPACVQSCPTNALQFGDQHDETGPVKEYFEEANEQIETRHQGGHVDEDHTRVYRLLEEVGTKPNLVYLKKVEPFPLEKA</sequence>
<evidence type="ECO:0000256" key="1">
    <source>
        <dbReference type="ARBA" id="ARBA00022485"/>
    </source>
</evidence>
<gene>
    <name evidence="6" type="ORF">METZ01_LOCUS3810</name>
</gene>
<dbReference type="GO" id="GO:0046872">
    <property type="term" value="F:metal ion binding"/>
    <property type="evidence" value="ECO:0007669"/>
    <property type="project" value="UniProtKB-KW"/>
</dbReference>
<evidence type="ECO:0000256" key="4">
    <source>
        <dbReference type="ARBA" id="ARBA00023014"/>
    </source>
</evidence>
<accession>A0A381N8L0</accession>
<keyword evidence="3" id="KW-0408">Iron</keyword>
<dbReference type="AlphaFoldDB" id="A0A381N8L0"/>
<dbReference type="PROSITE" id="PS51379">
    <property type="entry name" value="4FE4S_FER_2"/>
    <property type="match status" value="1"/>
</dbReference>
<name>A0A381N8L0_9ZZZZ</name>
<dbReference type="PANTHER" id="PTHR43177:SF3">
    <property type="entry name" value="PROTEIN NRFC HOMOLOG"/>
    <property type="match status" value="1"/>
</dbReference>
<dbReference type="EMBL" id="UINC01000199">
    <property type="protein sequence ID" value="SUZ50956.1"/>
    <property type="molecule type" value="Genomic_DNA"/>
</dbReference>
<protein>
    <recommendedName>
        <fullName evidence="5">4Fe-4S ferredoxin-type domain-containing protein</fullName>
    </recommendedName>
</protein>
<dbReference type="GO" id="GO:0051539">
    <property type="term" value="F:4 iron, 4 sulfur cluster binding"/>
    <property type="evidence" value="ECO:0007669"/>
    <property type="project" value="UniProtKB-KW"/>
</dbReference>
<dbReference type="Gene3D" id="3.30.70.20">
    <property type="match status" value="2"/>
</dbReference>
<evidence type="ECO:0000313" key="6">
    <source>
        <dbReference type="EMBL" id="SUZ50956.1"/>
    </source>
</evidence>
<feature type="domain" description="4Fe-4S ferredoxin-type" evidence="5">
    <location>
        <begin position="10"/>
        <end position="40"/>
    </location>
</feature>
<organism evidence="6">
    <name type="scientific">marine metagenome</name>
    <dbReference type="NCBI Taxonomy" id="408172"/>
    <lineage>
        <taxon>unclassified sequences</taxon>
        <taxon>metagenomes</taxon>
        <taxon>ecological metagenomes</taxon>
    </lineage>
</organism>
<evidence type="ECO:0000256" key="2">
    <source>
        <dbReference type="ARBA" id="ARBA00022723"/>
    </source>
</evidence>
<dbReference type="CDD" id="cd10551">
    <property type="entry name" value="PsrB"/>
    <property type="match status" value="1"/>
</dbReference>
<keyword evidence="2" id="KW-0479">Metal-binding</keyword>
<evidence type="ECO:0000256" key="3">
    <source>
        <dbReference type="ARBA" id="ARBA00023004"/>
    </source>
</evidence>
<dbReference type="Pfam" id="PF12797">
    <property type="entry name" value="Fer4_2"/>
    <property type="match status" value="1"/>
</dbReference>
<dbReference type="PANTHER" id="PTHR43177">
    <property type="entry name" value="PROTEIN NRFC"/>
    <property type="match status" value="1"/>
</dbReference>
<dbReference type="SUPFAM" id="SSF54862">
    <property type="entry name" value="4Fe-4S ferredoxins"/>
    <property type="match status" value="1"/>
</dbReference>
<proteinExistence type="predicted"/>
<reference evidence="6" key="1">
    <citation type="submission" date="2018-05" db="EMBL/GenBank/DDBJ databases">
        <authorList>
            <person name="Lanie J.A."/>
            <person name="Ng W.-L."/>
            <person name="Kazmierczak K.M."/>
            <person name="Andrzejewski T.M."/>
            <person name="Davidsen T.M."/>
            <person name="Wayne K.J."/>
            <person name="Tettelin H."/>
            <person name="Glass J.I."/>
            <person name="Rusch D."/>
            <person name="Podicherti R."/>
            <person name="Tsui H.-C.T."/>
            <person name="Winkler M.E."/>
        </authorList>
    </citation>
    <scope>NUCLEOTIDE SEQUENCE</scope>
</reference>
<keyword evidence="4" id="KW-0411">Iron-sulfur</keyword>
<keyword evidence="1" id="KW-0004">4Fe-4S</keyword>
<evidence type="ECO:0000259" key="5">
    <source>
        <dbReference type="PROSITE" id="PS51379"/>
    </source>
</evidence>
<dbReference type="Pfam" id="PF13247">
    <property type="entry name" value="Fer4_11"/>
    <property type="match status" value="1"/>
</dbReference>